<gene>
    <name evidence="8" type="ORF">E6C76_15465</name>
</gene>
<evidence type="ECO:0000313" key="9">
    <source>
        <dbReference type="Proteomes" id="UP000308430"/>
    </source>
</evidence>
<dbReference type="SUPFAM" id="SSF103481">
    <property type="entry name" value="Multidrug resistance efflux transporter EmrE"/>
    <property type="match status" value="2"/>
</dbReference>
<feature type="transmembrane region" description="Helical" evidence="6">
    <location>
        <begin position="214"/>
        <end position="233"/>
    </location>
</feature>
<sequence length="303" mass="31548">MDGRKVWLADLALLAAAVVWGTSYGTTKEALNHYPVLAFVALRMLATGALLAPAVLRAGAAQWPALLRVGVPTGLLLLAIFLCETFGVFRTTASNAAFLISLCVILTPFAEWLLLGRRPARTVFLAACVSVAGVWLLTGGARLDALNLGDALILAAAVLRAGMVVLTRRLTAGKHFSSLALTAVQTVVVGIGSLCAALALLPAGAFALPEAPSFWLYTGYLVLFCTVFAFFAQNYALRRTTPTRAALLMGSEPLFGALFAIAFVGERLSALAWLGGGLVCAATLWVALGRGSAAGGGAERVRA</sequence>
<evidence type="ECO:0000313" key="8">
    <source>
        <dbReference type="EMBL" id="THF63967.1"/>
    </source>
</evidence>
<feature type="transmembrane region" description="Helical" evidence="6">
    <location>
        <begin position="65"/>
        <end position="89"/>
    </location>
</feature>
<feature type="domain" description="EamA" evidence="7">
    <location>
        <begin position="8"/>
        <end position="138"/>
    </location>
</feature>
<dbReference type="RefSeq" id="WP_136349125.1">
    <property type="nucleotide sequence ID" value="NZ_SSOC01000005.1"/>
</dbReference>
<feature type="domain" description="EamA" evidence="7">
    <location>
        <begin position="148"/>
        <end position="286"/>
    </location>
</feature>
<dbReference type="Proteomes" id="UP000308430">
    <property type="component" value="Unassembled WGS sequence"/>
</dbReference>
<reference evidence="8 9" key="1">
    <citation type="submission" date="2019-04" db="EMBL/GenBank/DDBJ databases">
        <title>Azoarcus nasutitermitis sp. nov. isolated from termite nest.</title>
        <authorList>
            <person name="Lin S.-Y."/>
            <person name="Hameed A."/>
            <person name="Hsu Y.-H."/>
            <person name="Young C.-C."/>
        </authorList>
    </citation>
    <scope>NUCLEOTIDE SEQUENCE [LARGE SCALE GENOMIC DNA]</scope>
    <source>
        <strain evidence="8 9">CC-YHH838</strain>
    </source>
</reference>
<evidence type="ECO:0000256" key="3">
    <source>
        <dbReference type="ARBA" id="ARBA00022692"/>
    </source>
</evidence>
<keyword evidence="2" id="KW-1003">Cell membrane</keyword>
<accession>A0A4S4AVC3</accession>
<proteinExistence type="predicted"/>
<dbReference type="EMBL" id="SSOC01000005">
    <property type="protein sequence ID" value="THF63967.1"/>
    <property type="molecule type" value="Genomic_DNA"/>
</dbReference>
<name>A0A4S4AVC3_9RHOO</name>
<dbReference type="Pfam" id="PF00892">
    <property type="entry name" value="EamA"/>
    <property type="match status" value="2"/>
</dbReference>
<keyword evidence="9" id="KW-1185">Reference proteome</keyword>
<dbReference type="InterPro" id="IPR000620">
    <property type="entry name" value="EamA_dom"/>
</dbReference>
<dbReference type="OrthoDB" id="7158585at2"/>
<keyword evidence="5 6" id="KW-0472">Membrane</keyword>
<feature type="transmembrane region" description="Helical" evidence="6">
    <location>
        <begin position="245"/>
        <end position="264"/>
    </location>
</feature>
<feature type="transmembrane region" description="Helical" evidence="6">
    <location>
        <begin position="37"/>
        <end position="56"/>
    </location>
</feature>
<dbReference type="PANTHER" id="PTHR42920:SF5">
    <property type="entry name" value="EAMA DOMAIN-CONTAINING PROTEIN"/>
    <property type="match status" value="1"/>
</dbReference>
<evidence type="ECO:0000256" key="1">
    <source>
        <dbReference type="ARBA" id="ARBA00004651"/>
    </source>
</evidence>
<organism evidence="8 9">
    <name type="scientific">Pseudothauera nasutitermitis</name>
    <dbReference type="NCBI Taxonomy" id="2565930"/>
    <lineage>
        <taxon>Bacteria</taxon>
        <taxon>Pseudomonadati</taxon>
        <taxon>Pseudomonadota</taxon>
        <taxon>Betaproteobacteria</taxon>
        <taxon>Rhodocyclales</taxon>
        <taxon>Zoogloeaceae</taxon>
        <taxon>Pseudothauera</taxon>
    </lineage>
</organism>
<dbReference type="Gene3D" id="1.10.3730.20">
    <property type="match status" value="1"/>
</dbReference>
<evidence type="ECO:0000256" key="4">
    <source>
        <dbReference type="ARBA" id="ARBA00022989"/>
    </source>
</evidence>
<feature type="transmembrane region" description="Helical" evidence="6">
    <location>
        <begin position="122"/>
        <end position="141"/>
    </location>
</feature>
<dbReference type="InterPro" id="IPR051258">
    <property type="entry name" value="Diverse_Substrate_Transporter"/>
</dbReference>
<comment type="caution">
    <text evidence="8">The sequence shown here is derived from an EMBL/GenBank/DDBJ whole genome shotgun (WGS) entry which is preliminary data.</text>
</comment>
<dbReference type="InterPro" id="IPR037185">
    <property type="entry name" value="EmrE-like"/>
</dbReference>
<feature type="transmembrane region" description="Helical" evidence="6">
    <location>
        <begin position="179"/>
        <end position="208"/>
    </location>
</feature>
<dbReference type="AlphaFoldDB" id="A0A4S4AVC3"/>
<feature type="transmembrane region" description="Helical" evidence="6">
    <location>
        <begin position="95"/>
        <end position="115"/>
    </location>
</feature>
<keyword evidence="4 6" id="KW-1133">Transmembrane helix</keyword>
<evidence type="ECO:0000256" key="2">
    <source>
        <dbReference type="ARBA" id="ARBA00022475"/>
    </source>
</evidence>
<keyword evidence="3 6" id="KW-0812">Transmembrane</keyword>
<dbReference type="GO" id="GO:0005886">
    <property type="term" value="C:plasma membrane"/>
    <property type="evidence" value="ECO:0007669"/>
    <property type="project" value="UniProtKB-SubCell"/>
</dbReference>
<feature type="transmembrane region" description="Helical" evidence="6">
    <location>
        <begin position="270"/>
        <end position="288"/>
    </location>
</feature>
<evidence type="ECO:0000256" key="5">
    <source>
        <dbReference type="ARBA" id="ARBA00023136"/>
    </source>
</evidence>
<comment type="subcellular location">
    <subcellularLocation>
        <location evidence="1">Cell membrane</location>
        <topology evidence="1">Multi-pass membrane protein</topology>
    </subcellularLocation>
</comment>
<dbReference type="PANTHER" id="PTHR42920">
    <property type="entry name" value="OS03G0707200 PROTEIN-RELATED"/>
    <property type="match status" value="1"/>
</dbReference>
<protein>
    <submittedName>
        <fullName evidence="8">EamA family transporter</fullName>
    </submittedName>
</protein>
<evidence type="ECO:0000259" key="7">
    <source>
        <dbReference type="Pfam" id="PF00892"/>
    </source>
</evidence>
<feature type="transmembrane region" description="Helical" evidence="6">
    <location>
        <begin position="147"/>
        <end position="167"/>
    </location>
</feature>
<evidence type="ECO:0000256" key="6">
    <source>
        <dbReference type="SAM" id="Phobius"/>
    </source>
</evidence>